<dbReference type="AlphaFoldDB" id="A0A915YHY4"/>
<dbReference type="KEGG" id="aup:AsAng_0040410"/>
<gene>
    <name evidence="1" type="ORF">AsAng_0040410</name>
</gene>
<dbReference type="Proteomes" id="UP001060919">
    <property type="component" value="Chromosome"/>
</dbReference>
<organism evidence="1 2">
    <name type="scientific">Aureispira anguillae</name>
    <dbReference type="NCBI Taxonomy" id="2864201"/>
    <lineage>
        <taxon>Bacteria</taxon>
        <taxon>Pseudomonadati</taxon>
        <taxon>Bacteroidota</taxon>
        <taxon>Saprospiria</taxon>
        <taxon>Saprospirales</taxon>
        <taxon>Saprospiraceae</taxon>
        <taxon>Aureispira</taxon>
    </lineage>
</organism>
<dbReference type="RefSeq" id="WP_264788590.1">
    <property type="nucleotide sequence ID" value="NZ_AP026867.1"/>
</dbReference>
<accession>A0A915YHY4</accession>
<sequence length="132" mass="15120">MSKLLSILFILIIGVQTVHQGLIYAYYTINKEYIIQNFCKNKAAPQLKCDGKCHLKKVLSISKKETAPQELPLPNLEKIKAPLLYYQAIPNPFIEVVDVVPIPTVRSTFYPYVLAYAYQLVIAIFHPPQYYS</sequence>
<proteinExistence type="predicted"/>
<evidence type="ECO:0000313" key="2">
    <source>
        <dbReference type="Proteomes" id="UP001060919"/>
    </source>
</evidence>
<dbReference type="EMBL" id="AP026867">
    <property type="protein sequence ID" value="BDS13306.1"/>
    <property type="molecule type" value="Genomic_DNA"/>
</dbReference>
<reference evidence="1" key="1">
    <citation type="submission" date="2022-09" db="EMBL/GenBank/DDBJ databases">
        <title>Aureispira anguillicida sp. nov., isolated from Leptocephalus of Japanese eel Anguilla japonica.</title>
        <authorList>
            <person name="Yuasa K."/>
            <person name="Mekata T."/>
            <person name="Ikunari K."/>
        </authorList>
    </citation>
    <scope>NUCLEOTIDE SEQUENCE</scope>
    <source>
        <strain evidence="1">EL160426</strain>
    </source>
</reference>
<name>A0A915YHY4_9BACT</name>
<protein>
    <submittedName>
        <fullName evidence="1">Uncharacterized protein</fullName>
    </submittedName>
</protein>
<keyword evidence="2" id="KW-1185">Reference proteome</keyword>
<evidence type="ECO:0000313" key="1">
    <source>
        <dbReference type="EMBL" id="BDS13306.1"/>
    </source>
</evidence>